<accession>A0A7I8IAG4</accession>
<sequence length="45" mass="5410">MAPFVGLKIPYYFVLKKCKDNVSLCFFMSDYIRYSPRYKYIILSS</sequence>
<protein>
    <submittedName>
        <fullName evidence="1">Uncharacterized protein</fullName>
    </submittedName>
</protein>
<dbReference type="EMBL" id="LR743588">
    <property type="protein sequence ID" value="CAA2614059.1"/>
    <property type="molecule type" value="Genomic_DNA"/>
</dbReference>
<reference evidence="1 2" key="1">
    <citation type="submission" date="2019-12" db="EMBL/GenBank/DDBJ databases">
        <authorList>
            <person name="Scholz U."/>
            <person name="Mascher M."/>
            <person name="Fiebig A."/>
        </authorList>
    </citation>
    <scope>NUCLEOTIDE SEQUENCE</scope>
</reference>
<dbReference type="Proteomes" id="UP001189122">
    <property type="component" value="Unassembled WGS sequence"/>
</dbReference>
<organism evidence="1">
    <name type="scientific">Spirodela intermedia</name>
    <name type="common">Intermediate duckweed</name>
    <dbReference type="NCBI Taxonomy" id="51605"/>
    <lineage>
        <taxon>Eukaryota</taxon>
        <taxon>Viridiplantae</taxon>
        <taxon>Streptophyta</taxon>
        <taxon>Embryophyta</taxon>
        <taxon>Tracheophyta</taxon>
        <taxon>Spermatophyta</taxon>
        <taxon>Magnoliopsida</taxon>
        <taxon>Liliopsida</taxon>
        <taxon>Araceae</taxon>
        <taxon>Lemnoideae</taxon>
        <taxon>Spirodela</taxon>
    </lineage>
</organism>
<gene>
    <name evidence="1" type="ORF">SI7747_01000461</name>
</gene>
<evidence type="ECO:0000313" key="2">
    <source>
        <dbReference type="Proteomes" id="UP001189122"/>
    </source>
</evidence>
<dbReference type="EMBL" id="CACRZD030000001">
    <property type="protein sequence ID" value="CAA6653871.1"/>
    <property type="molecule type" value="Genomic_DNA"/>
</dbReference>
<name>A0A7I8IAG4_SPIIN</name>
<dbReference type="AlphaFoldDB" id="A0A7I8IAG4"/>
<keyword evidence="2" id="KW-1185">Reference proteome</keyword>
<proteinExistence type="predicted"/>
<evidence type="ECO:0000313" key="1">
    <source>
        <dbReference type="EMBL" id="CAA2614059.1"/>
    </source>
</evidence>